<keyword evidence="1" id="KW-0677">Repeat</keyword>
<dbReference type="PROSITE" id="PS50004">
    <property type="entry name" value="C2"/>
    <property type="match status" value="1"/>
</dbReference>
<dbReference type="InterPro" id="IPR001565">
    <property type="entry name" value="Synaptotagmin"/>
</dbReference>
<dbReference type="SUPFAM" id="SSF49562">
    <property type="entry name" value="C2 domain (Calcium/lipid-binding domain, CaLB)"/>
    <property type="match status" value="1"/>
</dbReference>
<accession>A0ABM1RZU3</accession>
<dbReference type="GeneID" id="106477703"/>
<evidence type="ECO:0000256" key="1">
    <source>
        <dbReference type="ARBA" id="ARBA00022737"/>
    </source>
</evidence>
<dbReference type="Proteomes" id="UP000694941">
    <property type="component" value="Unplaced"/>
</dbReference>
<dbReference type="PRINTS" id="PR00360">
    <property type="entry name" value="C2DOMAIN"/>
</dbReference>
<dbReference type="CDD" id="cd08403">
    <property type="entry name" value="C2B_Synaptotagmin-3-5-6-9-10"/>
    <property type="match status" value="1"/>
</dbReference>
<proteinExistence type="predicted"/>
<dbReference type="RefSeq" id="XP_022236898.1">
    <property type="nucleotide sequence ID" value="XM_022381190.1"/>
</dbReference>
<dbReference type="PANTHER" id="PTHR10024">
    <property type="entry name" value="SYNAPTOTAGMIN"/>
    <property type="match status" value="1"/>
</dbReference>
<dbReference type="InterPro" id="IPR000008">
    <property type="entry name" value="C2_dom"/>
</dbReference>
<reference evidence="4" key="1">
    <citation type="submission" date="2025-08" db="UniProtKB">
        <authorList>
            <consortium name="RefSeq"/>
        </authorList>
    </citation>
    <scope>IDENTIFICATION</scope>
    <source>
        <tissue evidence="4">Muscle</tissue>
    </source>
</reference>
<name>A0ABM1RZU3_LIMPO</name>
<organism evidence="3 4">
    <name type="scientific">Limulus polyphemus</name>
    <name type="common">Atlantic horseshoe crab</name>
    <dbReference type="NCBI Taxonomy" id="6850"/>
    <lineage>
        <taxon>Eukaryota</taxon>
        <taxon>Metazoa</taxon>
        <taxon>Ecdysozoa</taxon>
        <taxon>Arthropoda</taxon>
        <taxon>Chelicerata</taxon>
        <taxon>Merostomata</taxon>
        <taxon>Xiphosura</taxon>
        <taxon>Limulidae</taxon>
        <taxon>Limulus</taxon>
    </lineage>
</organism>
<feature type="domain" description="C2" evidence="2">
    <location>
        <begin position="156"/>
        <end position="289"/>
    </location>
</feature>
<protein>
    <submittedName>
        <fullName evidence="4">Synaptotagmin-6-like</fullName>
    </submittedName>
</protein>
<dbReference type="Gene3D" id="2.60.40.150">
    <property type="entry name" value="C2 domain"/>
    <property type="match status" value="1"/>
</dbReference>
<feature type="non-terminal residue" evidence="4">
    <location>
        <position position="1"/>
    </location>
</feature>
<gene>
    <name evidence="4" type="primary">LOC106477703</name>
</gene>
<evidence type="ECO:0000313" key="3">
    <source>
        <dbReference type="Proteomes" id="UP000694941"/>
    </source>
</evidence>
<dbReference type="InterPro" id="IPR035892">
    <property type="entry name" value="C2_domain_sf"/>
</dbReference>
<dbReference type="Pfam" id="PF00168">
    <property type="entry name" value="C2"/>
    <property type="match status" value="1"/>
</dbReference>
<dbReference type="SMART" id="SM00239">
    <property type="entry name" value="C2"/>
    <property type="match status" value="1"/>
</dbReference>
<evidence type="ECO:0000259" key="2">
    <source>
        <dbReference type="PROSITE" id="PS50004"/>
    </source>
</evidence>
<dbReference type="PANTHER" id="PTHR10024:SF374">
    <property type="entry name" value="C2 DOMAIN-CONTAINING PROTEIN"/>
    <property type="match status" value="1"/>
</dbReference>
<evidence type="ECO:0000313" key="4">
    <source>
        <dbReference type="RefSeq" id="XP_022236898.1"/>
    </source>
</evidence>
<sequence>CKKAYEFSNVPFKICHKPTREKSPVGKIQPALYQTEDVTCTNSRETLGTPCGKLLFTLKYDRDVEGLIVRVSRVNSLTKFSTVFYSNHPIPNLVHQRTKEKRVSYREVLFLKVPLTQNSNVSPEDSHTEQYCSSGDSHTEQYCFSRGLSHRTEMKDLGEIMLALCYLPTAGRLTVTVVKAQTLKPVDITGTSDPYVKVCLMCQGKRMKKKKTSVKKDTLNPVYNEALVFDVPAENIEDVNLLVKVLDYDRVGISEIMGCCGLGSGCVGLGRDHWLEMIDNPRKPVAQWHPLTENVQDYQELTQPSTVKCINIG</sequence>
<dbReference type="PRINTS" id="PR00399">
    <property type="entry name" value="SYNAPTOTAGMN"/>
</dbReference>
<keyword evidence="3" id="KW-1185">Reference proteome</keyword>